<dbReference type="PANTHER" id="PTHR33303">
    <property type="entry name" value="CYTOPLASMIC PROTEIN-RELATED"/>
    <property type="match status" value="1"/>
</dbReference>
<evidence type="ECO:0000313" key="4">
    <source>
        <dbReference type="EMBL" id="EAK0452162.1"/>
    </source>
</evidence>
<accession>A0A5L4L422</accession>
<keyword evidence="1" id="KW-1133">Transmembrane helix</keyword>
<name>A0A5L4L422_CAMFE</name>
<dbReference type="InterPro" id="IPR036291">
    <property type="entry name" value="NAD(P)-bd_dom_sf"/>
</dbReference>
<dbReference type="SUPFAM" id="SSF51735">
    <property type="entry name" value="NAD(P)-binding Rossmann-fold domains"/>
    <property type="match status" value="1"/>
</dbReference>
<evidence type="ECO:0000313" key="5">
    <source>
        <dbReference type="EMBL" id="EAK0468273.1"/>
    </source>
</evidence>
<gene>
    <name evidence="4" type="ORF">AAH17_00590</name>
    <name evidence="5" type="ORF">AAH24_02650</name>
    <name evidence="3" type="ORF">BVH53_05250</name>
</gene>
<dbReference type="PANTHER" id="PTHR33303:SF2">
    <property type="entry name" value="COA-BINDING DOMAIN-CONTAINING PROTEIN"/>
    <property type="match status" value="1"/>
</dbReference>
<dbReference type="AlphaFoldDB" id="A0A5L4L422"/>
<dbReference type="Proteomes" id="UP000557842">
    <property type="component" value="Unassembled WGS sequence"/>
</dbReference>
<dbReference type="Pfam" id="PF13380">
    <property type="entry name" value="CoA_binding_2"/>
    <property type="match status" value="1"/>
</dbReference>
<dbReference type="Gene3D" id="3.40.50.720">
    <property type="entry name" value="NAD(P)-binding Rossmann-like Domain"/>
    <property type="match status" value="1"/>
</dbReference>
<keyword evidence="1" id="KW-0472">Membrane</keyword>
<keyword evidence="1" id="KW-0812">Transmembrane</keyword>
<feature type="domain" description="CoA-binding" evidence="2">
    <location>
        <begin position="31"/>
        <end position="124"/>
    </location>
</feature>
<reference evidence="5 6" key="1">
    <citation type="submission" date="2018-05" db="EMBL/GenBank/DDBJ databases">
        <authorList>
            <consortium name="PulseNet: The National Subtyping Network for Foodborne Disease Surveillance"/>
            <person name="Tarr C.L."/>
            <person name="Trees E."/>
            <person name="Katz L.S."/>
            <person name="Carleton-Romer H.A."/>
            <person name="Stroika S."/>
            <person name="Kucerova Z."/>
            <person name="Roache K.F."/>
            <person name="Sabol A.L."/>
            <person name="Besser J."/>
            <person name="Gerner-Smidt P."/>
        </authorList>
    </citation>
    <scope>NUCLEOTIDE SEQUENCE</scope>
    <source>
        <strain evidence="4">2014D-0197</strain>
        <strain evidence="3 6">2016D-0221</strain>
        <strain evidence="5">D4313</strain>
    </source>
</reference>
<evidence type="ECO:0000313" key="3">
    <source>
        <dbReference type="EMBL" id="EAI5408104.1"/>
    </source>
</evidence>
<organism evidence="5">
    <name type="scientific">Campylobacter fetus</name>
    <dbReference type="NCBI Taxonomy" id="196"/>
    <lineage>
        <taxon>Bacteria</taxon>
        <taxon>Pseudomonadati</taxon>
        <taxon>Campylobacterota</taxon>
        <taxon>Epsilonproteobacteria</taxon>
        <taxon>Campylobacterales</taxon>
        <taxon>Campylobacteraceae</taxon>
        <taxon>Campylobacter</taxon>
    </lineage>
</organism>
<feature type="transmembrane region" description="Helical" evidence="1">
    <location>
        <begin position="6"/>
        <end position="23"/>
    </location>
</feature>
<comment type="caution">
    <text evidence="5">The sequence shown here is derived from an EMBL/GenBank/DDBJ whole genome shotgun (WGS) entry which is preliminary data.</text>
</comment>
<dbReference type="InterPro" id="IPR003781">
    <property type="entry name" value="CoA-bd"/>
</dbReference>
<dbReference type="EMBL" id="AABQDW010000008">
    <property type="protein sequence ID" value="EAI5408104.1"/>
    <property type="molecule type" value="Genomic_DNA"/>
</dbReference>
<protein>
    <submittedName>
        <fullName evidence="5">CoA-binding protein</fullName>
    </submittedName>
</protein>
<dbReference type="SMART" id="SM00881">
    <property type="entry name" value="CoA_binding"/>
    <property type="match status" value="1"/>
</dbReference>
<evidence type="ECO:0000259" key="2">
    <source>
        <dbReference type="SMART" id="SM00881"/>
    </source>
</evidence>
<proteinExistence type="predicted"/>
<dbReference type="EMBL" id="AACCXK010000001">
    <property type="protein sequence ID" value="EAK0452162.1"/>
    <property type="molecule type" value="Genomic_DNA"/>
</dbReference>
<sequence length="159" mass="18202">MLPNVDIFIILLPFFSYNFLNLLQKRSMQHILNSMKNIAVIGFSPEPAKASNMVGHYLIKQGFNVYPVYPKEGEIYGRKIYKSLRDINDPIDTVVMFRKSEFASSLLDEAYDIGAKNLWLQLGIENDEVMAKAEILGINFIQNACIMVEHKKENNGKLK</sequence>
<evidence type="ECO:0000313" key="6">
    <source>
        <dbReference type="Proteomes" id="UP000557842"/>
    </source>
</evidence>
<dbReference type="EMBL" id="AACCXM010000001">
    <property type="protein sequence ID" value="EAK0468273.1"/>
    <property type="molecule type" value="Genomic_DNA"/>
</dbReference>
<evidence type="ECO:0000256" key="1">
    <source>
        <dbReference type="SAM" id="Phobius"/>
    </source>
</evidence>